<evidence type="ECO:0000313" key="2">
    <source>
        <dbReference type="EMBL" id="KAA5609127.1"/>
    </source>
</evidence>
<dbReference type="RefSeq" id="WP_150044295.1">
    <property type="nucleotide sequence ID" value="NZ_OW485601.1"/>
</dbReference>
<organism evidence="2 3">
    <name type="scientific">Rhodovastum atsumiense</name>
    <dbReference type="NCBI Taxonomy" id="504468"/>
    <lineage>
        <taxon>Bacteria</taxon>
        <taxon>Pseudomonadati</taxon>
        <taxon>Pseudomonadota</taxon>
        <taxon>Alphaproteobacteria</taxon>
        <taxon>Acetobacterales</taxon>
        <taxon>Acetobacteraceae</taxon>
        <taxon>Rhodovastum</taxon>
    </lineage>
</organism>
<keyword evidence="3" id="KW-1185">Reference proteome</keyword>
<dbReference type="AlphaFoldDB" id="A0A5M6IMF4"/>
<comment type="caution">
    <text evidence="2">The sequence shown here is derived from an EMBL/GenBank/DDBJ whole genome shotgun (WGS) entry which is preliminary data.</text>
</comment>
<sequence>MSGDRKIHRLGRRPDPLAELVRDCAREAAKPVTARGGWGARLRRQQALLQRAAEALGKWGRRPNHAPGQGDLCDLLEDRDAA</sequence>
<evidence type="ECO:0000256" key="1">
    <source>
        <dbReference type="SAM" id="MobiDB-lite"/>
    </source>
</evidence>
<reference evidence="2 3" key="1">
    <citation type="submission" date="2019-09" db="EMBL/GenBank/DDBJ databases">
        <title>Genome sequence of Rhodovastum atsumiense, a diverse member of the Acetobacteraceae family of non-sulfur purple photosynthetic bacteria.</title>
        <authorList>
            <person name="Meyer T."/>
            <person name="Kyndt J."/>
        </authorList>
    </citation>
    <scope>NUCLEOTIDE SEQUENCE [LARGE SCALE GENOMIC DNA]</scope>
    <source>
        <strain evidence="2 3">DSM 21279</strain>
    </source>
</reference>
<evidence type="ECO:0000313" key="3">
    <source>
        <dbReference type="Proteomes" id="UP000325255"/>
    </source>
</evidence>
<accession>A0A5M6IMF4</accession>
<dbReference type="EMBL" id="VWPK01000059">
    <property type="protein sequence ID" value="KAA5609127.1"/>
    <property type="molecule type" value="Genomic_DNA"/>
</dbReference>
<dbReference type="Proteomes" id="UP000325255">
    <property type="component" value="Unassembled WGS sequence"/>
</dbReference>
<proteinExistence type="predicted"/>
<name>A0A5M6IMF4_9PROT</name>
<feature type="region of interest" description="Disordered" evidence="1">
    <location>
        <begin position="59"/>
        <end position="82"/>
    </location>
</feature>
<gene>
    <name evidence="2" type="ORF">F1189_25855</name>
</gene>
<protein>
    <submittedName>
        <fullName evidence="2">Uncharacterized protein</fullName>
    </submittedName>
</protein>